<keyword evidence="1" id="KW-1133">Transmembrane helix</keyword>
<proteinExistence type="predicted"/>
<evidence type="ECO:0000313" key="2">
    <source>
        <dbReference type="EMBL" id="CAK9156377.1"/>
    </source>
</evidence>
<dbReference type="Proteomes" id="UP001642360">
    <property type="component" value="Unassembled WGS sequence"/>
</dbReference>
<dbReference type="EMBL" id="CAUOFW020002839">
    <property type="protein sequence ID" value="CAK9156377.1"/>
    <property type="molecule type" value="Genomic_DNA"/>
</dbReference>
<evidence type="ECO:0000313" key="3">
    <source>
        <dbReference type="Proteomes" id="UP001642360"/>
    </source>
</evidence>
<dbReference type="PANTHER" id="PTHR21477:SF31">
    <property type="entry name" value="PROTEIN PHLOEM PROTEIN 2-LIKE A10-LIKE"/>
    <property type="match status" value="1"/>
</dbReference>
<accession>A0ABC8SHI2</accession>
<keyword evidence="1" id="KW-0472">Membrane</keyword>
<dbReference type="AlphaFoldDB" id="A0ABC8SHI2"/>
<sequence length="423" mass="47435">MSSVDLQLVKKGLDYTRKRKKWAFVFAALGFTSYSVYKVYHSPSVVRKRKRLSKLFSALISVAEMVFDSAEAIGVVAKDLKEFIQSDSDQIPNSLRQICKISRSDEFSESLIMITRALTVGILRGYRSEVKKGGDSRFSDRVLDKLFTPAGSGFASVVVGSLARNLVIGFYSERQYGGGSKLNGFTNVENFDLESPTVPRWVDVVCGEKCRELIGDCIQVIVSTAVTVYLDRTMNINTYDEIFSGLTNPKHETKVREMLAAVCNGAVETLVRTSHQVLTSPNSNSYSSYLPVDLQQGLNCVKQTLDRQESISIELKARKLFDKNQSSGWVSKMSSTLAVPSNRRFVLDVTGRVTFETVRSFLEFLVEKISDALRRSLNVFHEEVVDRGLEFYRYFNAKTSTVVTICVSLCLHILNGPWDFVPT</sequence>
<comment type="caution">
    <text evidence="2">The sequence shown here is derived from an EMBL/GenBank/DDBJ whole genome shotgun (WGS) entry which is preliminary data.</text>
</comment>
<reference evidence="2 3" key="1">
    <citation type="submission" date="2024-02" db="EMBL/GenBank/DDBJ databases">
        <authorList>
            <person name="Vignale AGUSTIN F."/>
            <person name="Sosa J E."/>
            <person name="Modenutti C."/>
        </authorList>
    </citation>
    <scope>NUCLEOTIDE SEQUENCE [LARGE SCALE GENOMIC DNA]</scope>
</reference>
<dbReference type="InterPro" id="IPR019141">
    <property type="entry name" value="DUF2045"/>
</dbReference>
<organism evidence="2 3">
    <name type="scientific">Ilex paraguariensis</name>
    <name type="common">yerba mate</name>
    <dbReference type="NCBI Taxonomy" id="185542"/>
    <lineage>
        <taxon>Eukaryota</taxon>
        <taxon>Viridiplantae</taxon>
        <taxon>Streptophyta</taxon>
        <taxon>Embryophyta</taxon>
        <taxon>Tracheophyta</taxon>
        <taxon>Spermatophyta</taxon>
        <taxon>Magnoliopsida</taxon>
        <taxon>eudicotyledons</taxon>
        <taxon>Gunneridae</taxon>
        <taxon>Pentapetalae</taxon>
        <taxon>asterids</taxon>
        <taxon>campanulids</taxon>
        <taxon>Aquifoliales</taxon>
        <taxon>Aquifoliaceae</taxon>
        <taxon>Ilex</taxon>
    </lineage>
</organism>
<gene>
    <name evidence="2" type="ORF">ILEXP_LOCUS24915</name>
</gene>
<name>A0ABC8SHI2_9AQUA</name>
<evidence type="ECO:0008006" key="4">
    <source>
        <dbReference type="Google" id="ProtNLM"/>
    </source>
</evidence>
<keyword evidence="3" id="KW-1185">Reference proteome</keyword>
<feature type="transmembrane region" description="Helical" evidence="1">
    <location>
        <begin position="21"/>
        <end position="40"/>
    </location>
</feature>
<protein>
    <recommendedName>
        <fullName evidence="4">Protein PHLOEM PROTEIN 2-LIKE A10</fullName>
    </recommendedName>
</protein>
<keyword evidence="1" id="KW-0812">Transmembrane</keyword>
<evidence type="ECO:0000256" key="1">
    <source>
        <dbReference type="SAM" id="Phobius"/>
    </source>
</evidence>
<dbReference type="PANTHER" id="PTHR21477">
    <property type="entry name" value="ZGC:172139"/>
    <property type="match status" value="1"/>
</dbReference>